<keyword evidence="2" id="KW-1185">Reference proteome</keyword>
<dbReference type="Proteomes" id="UP001234989">
    <property type="component" value="Chromosome 5"/>
</dbReference>
<name>A0AAF0QYN5_SOLVR</name>
<dbReference type="EMBL" id="CP133616">
    <property type="protein sequence ID" value="WMV28901.1"/>
    <property type="molecule type" value="Genomic_DNA"/>
</dbReference>
<protein>
    <submittedName>
        <fullName evidence="1">Uncharacterized protein</fullName>
    </submittedName>
</protein>
<sequence>MILICRRHFGGGPSWTVRDCSQFDNDGVALLLWLDHLDMVQTSLDFSIPSLCLSRNRLGNLRYTKFMMQKSELI</sequence>
<organism evidence="1 2">
    <name type="scientific">Solanum verrucosum</name>
    <dbReference type="NCBI Taxonomy" id="315347"/>
    <lineage>
        <taxon>Eukaryota</taxon>
        <taxon>Viridiplantae</taxon>
        <taxon>Streptophyta</taxon>
        <taxon>Embryophyta</taxon>
        <taxon>Tracheophyta</taxon>
        <taxon>Spermatophyta</taxon>
        <taxon>Magnoliopsida</taxon>
        <taxon>eudicotyledons</taxon>
        <taxon>Gunneridae</taxon>
        <taxon>Pentapetalae</taxon>
        <taxon>asterids</taxon>
        <taxon>lamiids</taxon>
        <taxon>Solanales</taxon>
        <taxon>Solanaceae</taxon>
        <taxon>Solanoideae</taxon>
        <taxon>Solaneae</taxon>
        <taxon>Solanum</taxon>
    </lineage>
</organism>
<evidence type="ECO:0000313" key="1">
    <source>
        <dbReference type="EMBL" id="WMV28901.1"/>
    </source>
</evidence>
<accession>A0AAF0QYN5</accession>
<gene>
    <name evidence="1" type="ORF">MTR67_022286</name>
</gene>
<proteinExistence type="predicted"/>
<reference evidence="1" key="1">
    <citation type="submission" date="2023-08" db="EMBL/GenBank/DDBJ databases">
        <title>A de novo genome assembly of Solanum verrucosum Schlechtendal, a Mexican diploid species geographically isolated from the other diploid A-genome species in potato relatives.</title>
        <authorList>
            <person name="Hosaka K."/>
        </authorList>
    </citation>
    <scope>NUCLEOTIDE SEQUENCE</scope>
    <source>
        <tissue evidence="1">Young leaves</tissue>
    </source>
</reference>
<evidence type="ECO:0000313" key="2">
    <source>
        <dbReference type="Proteomes" id="UP001234989"/>
    </source>
</evidence>
<dbReference type="AlphaFoldDB" id="A0AAF0QYN5"/>